<dbReference type="InterPro" id="IPR029069">
    <property type="entry name" value="HotDog_dom_sf"/>
</dbReference>
<dbReference type="OrthoDB" id="9806185at2"/>
<dbReference type="InterPro" id="IPR039298">
    <property type="entry name" value="ACOT13"/>
</dbReference>
<dbReference type="Proteomes" id="UP000241808">
    <property type="component" value="Unassembled WGS sequence"/>
</dbReference>
<evidence type="ECO:0000313" key="4">
    <source>
        <dbReference type="EMBL" id="PTM57142.1"/>
    </source>
</evidence>
<dbReference type="SUPFAM" id="SSF54637">
    <property type="entry name" value="Thioesterase/thiol ester dehydrase-isomerase"/>
    <property type="match status" value="1"/>
</dbReference>
<dbReference type="NCBIfam" id="TIGR00369">
    <property type="entry name" value="unchar_dom_1"/>
    <property type="match status" value="1"/>
</dbReference>
<dbReference type="RefSeq" id="WP_108176931.1">
    <property type="nucleotide sequence ID" value="NZ_PZZL01000004.1"/>
</dbReference>
<name>A0A2T4Z5K2_9HYPH</name>
<dbReference type="Pfam" id="PF03061">
    <property type="entry name" value="4HBT"/>
    <property type="match status" value="1"/>
</dbReference>
<evidence type="ECO:0000256" key="1">
    <source>
        <dbReference type="ARBA" id="ARBA00008324"/>
    </source>
</evidence>
<dbReference type="GO" id="GO:0047617">
    <property type="term" value="F:fatty acyl-CoA hydrolase activity"/>
    <property type="evidence" value="ECO:0007669"/>
    <property type="project" value="InterPro"/>
</dbReference>
<dbReference type="PANTHER" id="PTHR21660">
    <property type="entry name" value="THIOESTERASE SUPERFAMILY MEMBER-RELATED"/>
    <property type="match status" value="1"/>
</dbReference>
<proteinExistence type="inferred from homology"/>
<dbReference type="PANTHER" id="PTHR21660:SF1">
    <property type="entry name" value="ACYL-COENZYME A THIOESTERASE 13"/>
    <property type="match status" value="1"/>
</dbReference>
<comment type="caution">
    <text evidence="4">The sequence shown here is derived from an EMBL/GenBank/DDBJ whole genome shotgun (WGS) entry which is preliminary data.</text>
</comment>
<keyword evidence="2" id="KW-0378">Hydrolase</keyword>
<dbReference type="AlphaFoldDB" id="A0A2T4Z5K2"/>
<dbReference type="InterPro" id="IPR003736">
    <property type="entry name" value="PAAI_dom"/>
</dbReference>
<dbReference type="InterPro" id="IPR006683">
    <property type="entry name" value="Thioestr_dom"/>
</dbReference>
<sequence length="154" mass="16460">MAAHRSAHQPRDPDWELRGRASFARQPLMQTLGVTLEALAPGEVTMAMPFAPHILQQHGFVHAGALTALVDNACGFAAMSLMPKGTGVLTVEFKMNLMSPGKGDRFLGVGKVIRPGKTIMVTLGECFAETKGERKLVALMTATMMVVDSPGIVD</sequence>
<dbReference type="CDD" id="cd03443">
    <property type="entry name" value="PaaI_thioesterase"/>
    <property type="match status" value="1"/>
</dbReference>
<reference evidence="4 5" key="1">
    <citation type="submission" date="2018-04" db="EMBL/GenBank/DDBJ databases">
        <title>Genomic Encyclopedia of Archaeal and Bacterial Type Strains, Phase II (KMG-II): from individual species to whole genera.</title>
        <authorList>
            <person name="Goeker M."/>
        </authorList>
    </citation>
    <scope>NUCLEOTIDE SEQUENCE [LARGE SCALE GENOMIC DNA]</scope>
    <source>
        <strain evidence="4 5">DSM 25521</strain>
    </source>
</reference>
<keyword evidence="5" id="KW-1185">Reference proteome</keyword>
<evidence type="ECO:0000313" key="5">
    <source>
        <dbReference type="Proteomes" id="UP000241808"/>
    </source>
</evidence>
<dbReference type="EMBL" id="PZZL01000004">
    <property type="protein sequence ID" value="PTM57142.1"/>
    <property type="molecule type" value="Genomic_DNA"/>
</dbReference>
<gene>
    <name evidence="4" type="ORF">C8P69_104190</name>
</gene>
<dbReference type="Gene3D" id="3.10.129.10">
    <property type="entry name" value="Hotdog Thioesterase"/>
    <property type="match status" value="1"/>
</dbReference>
<comment type="similarity">
    <text evidence="1">Belongs to the thioesterase PaaI family.</text>
</comment>
<accession>A0A2T4Z5K2</accession>
<feature type="domain" description="Thioesterase" evidence="3">
    <location>
        <begin position="58"/>
        <end position="132"/>
    </location>
</feature>
<organism evidence="4 5">
    <name type="scientific">Phreatobacter oligotrophus</name>
    <dbReference type="NCBI Taxonomy" id="1122261"/>
    <lineage>
        <taxon>Bacteria</taxon>
        <taxon>Pseudomonadati</taxon>
        <taxon>Pseudomonadota</taxon>
        <taxon>Alphaproteobacteria</taxon>
        <taxon>Hyphomicrobiales</taxon>
        <taxon>Phreatobacteraceae</taxon>
        <taxon>Phreatobacter</taxon>
    </lineage>
</organism>
<protein>
    <submittedName>
        <fullName evidence="4">Uncharacterized protein (TIGR00369 family)</fullName>
    </submittedName>
</protein>
<evidence type="ECO:0000259" key="3">
    <source>
        <dbReference type="Pfam" id="PF03061"/>
    </source>
</evidence>
<evidence type="ECO:0000256" key="2">
    <source>
        <dbReference type="ARBA" id="ARBA00022801"/>
    </source>
</evidence>